<keyword evidence="4" id="KW-1185">Reference proteome</keyword>
<feature type="region of interest" description="Disordered" evidence="1">
    <location>
        <begin position="98"/>
        <end position="122"/>
    </location>
</feature>
<dbReference type="RefSeq" id="WP_176906868.1">
    <property type="nucleotide sequence ID" value="NZ_JABKAU010000004.1"/>
</dbReference>
<gene>
    <name evidence="3" type="ORF">HW554_02985</name>
</gene>
<keyword evidence="2" id="KW-1133">Transmembrane helix</keyword>
<evidence type="ECO:0000313" key="4">
    <source>
        <dbReference type="Proteomes" id="UP000565521"/>
    </source>
</evidence>
<sequence length="532" mass="56524">MASAKPPFDNHQPERPSGDLEHLFRQKLAEAEVRPRANFWDQLDHELVAQQHADMLRQNAMYRQRAAVYRWAAAACLVLALGVASWAYLAQSGRADSPMLATATGPAESSSSSSSSSSLGLTLPEAPRGRYDYPAGPAADLAAALAAEEAAQLAGAYGPGRAPRTGGALAASYSSQNERAATLAANANAFRGGYAVVALPGLRQGVAAAWGQPSNLAVSFDDLNLRDELGLGRPGQRQLLLPAEVPAVSVAKASFTPEPEPKATGKLWKRLRVGGGYALSVFNPNINFSRADGRTQDDPVTSALRSYYQEDAEREYRRNLRSGPSQRVALTASYQLSPRWTVSTGAEWAESRASSATSFGFLDGKQVGSEAPDIFTQQTYRNAGAGFTTSNVGPPARSTSYRYRTAAVPVSLSYGSGKTGLSLYAKAGAVVSLLLNSRSELEGSPDATRSYDIRSSESPYRTLFASGRLGGGVRYQPALSTWNVTVGPSAEVFITPLNANPSQRAVQQTRPYSVGVEAAVEFGSSKVMSVVK</sequence>
<feature type="compositionally biased region" description="Low complexity" evidence="1">
    <location>
        <begin position="109"/>
        <end position="118"/>
    </location>
</feature>
<evidence type="ECO:0000313" key="3">
    <source>
        <dbReference type="EMBL" id="NVO30161.1"/>
    </source>
</evidence>
<name>A0A7Y7PLU1_9BACT</name>
<reference evidence="3 4" key="1">
    <citation type="submission" date="2020-05" db="EMBL/GenBank/DDBJ databases">
        <title>Hymenobacter terrestris sp. nov. and Hymenobacter lapidiphilus sp. nov., isolated from regoliths in Antarctica.</title>
        <authorList>
            <person name="Sedlacek I."/>
            <person name="Pantucek R."/>
            <person name="Zeman M."/>
            <person name="Holochova P."/>
            <person name="Kralova S."/>
            <person name="Stankova E."/>
            <person name="Sedo O."/>
            <person name="Micenkova L."/>
            <person name="Svec P."/>
            <person name="Gupta V."/>
            <person name="Sood U."/>
            <person name="Korpole U.S."/>
            <person name="Lal R."/>
        </authorList>
    </citation>
    <scope>NUCLEOTIDE SEQUENCE [LARGE SCALE GENOMIC DNA]</scope>
    <source>
        <strain evidence="3 4">P5342</strain>
    </source>
</reference>
<protein>
    <recommendedName>
        <fullName evidence="5">Outer membrane protein beta-barrel domain-containing protein</fullName>
    </recommendedName>
</protein>
<dbReference type="AlphaFoldDB" id="A0A7Y7PLU1"/>
<evidence type="ECO:0000256" key="1">
    <source>
        <dbReference type="SAM" id="MobiDB-lite"/>
    </source>
</evidence>
<proteinExistence type="predicted"/>
<feature type="transmembrane region" description="Helical" evidence="2">
    <location>
        <begin position="67"/>
        <end position="89"/>
    </location>
</feature>
<accession>A0A7Y7PLU1</accession>
<organism evidence="3 4">
    <name type="scientific">Hymenobacter lapidiphilus</name>
    <dbReference type="NCBI Taxonomy" id="2608003"/>
    <lineage>
        <taxon>Bacteria</taxon>
        <taxon>Pseudomonadati</taxon>
        <taxon>Bacteroidota</taxon>
        <taxon>Cytophagia</taxon>
        <taxon>Cytophagales</taxon>
        <taxon>Hymenobacteraceae</taxon>
        <taxon>Hymenobacter</taxon>
    </lineage>
</organism>
<evidence type="ECO:0000256" key="2">
    <source>
        <dbReference type="SAM" id="Phobius"/>
    </source>
</evidence>
<keyword evidence="2" id="KW-0472">Membrane</keyword>
<comment type="caution">
    <text evidence="3">The sequence shown here is derived from an EMBL/GenBank/DDBJ whole genome shotgun (WGS) entry which is preliminary data.</text>
</comment>
<keyword evidence="2" id="KW-0812">Transmembrane</keyword>
<evidence type="ECO:0008006" key="5">
    <source>
        <dbReference type="Google" id="ProtNLM"/>
    </source>
</evidence>
<dbReference type="EMBL" id="JABKAU010000004">
    <property type="protein sequence ID" value="NVO30161.1"/>
    <property type="molecule type" value="Genomic_DNA"/>
</dbReference>
<dbReference type="Proteomes" id="UP000565521">
    <property type="component" value="Unassembled WGS sequence"/>
</dbReference>